<evidence type="ECO:0000313" key="1">
    <source>
        <dbReference type="EMBL" id="CAI9723094.1"/>
    </source>
</evidence>
<gene>
    <name evidence="1" type="ORF">OCTVUL_1B010502</name>
</gene>
<protein>
    <recommendedName>
        <fullName evidence="3">MULE transposase domain-containing protein</fullName>
    </recommendedName>
</protein>
<proteinExistence type="predicted"/>
<organism evidence="1 2">
    <name type="scientific">Octopus vulgaris</name>
    <name type="common">Common octopus</name>
    <dbReference type="NCBI Taxonomy" id="6645"/>
    <lineage>
        <taxon>Eukaryota</taxon>
        <taxon>Metazoa</taxon>
        <taxon>Spiralia</taxon>
        <taxon>Lophotrochozoa</taxon>
        <taxon>Mollusca</taxon>
        <taxon>Cephalopoda</taxon>
        <taxon>Coleoidea</taxon>
        <taxon>Octopodiformes</taxon>
        <taxon>Octopoda</taxon>
        <taxon>Incirrata</taxon>
        <taxon>Octopodidae</taxon>
        <taxon>Octopus</taxon>
    </lineage>
</organism>
<name>A0AA36F3H5_OCTVU</name>
<keyword evidence="2" id="KW-1185">Reference proteome</keyword>
<evidence type="ECO:0008006" key="3">
    <source>
        <dbReference type="Google" id="ProtNLM"/>
    </source>
</evidence>
<reference evidence="1" key="1">
    <citation type="submission" date="2023-08" db="EMBL/GenBank/DDBJ databases">
        <authorList>
            <person name="Alioto T."/>
            <person name="Alioto T."/>
            <person name="Gomez Garrido J."/>
        </authorList>
    </citation>
    <scope>NUCLEOTIDE SEQUENCE</scope>
</reference>
<evidence type="ECO:0000313" key="2">
    <source>
        <dbReference type="Proteomes" id="UP001162480"/>
    </source>
</evidence>
<accession>A0AA36F3H5</accession>
<dbReference type="EMBL" id="OX597818">
    <property type="protein sequence ID" value="CAI9723094.1"/>
    <property type="molecule type" value="Genomic_DNA"/>
</dbReference>
<dbReference type="AlphaFoldDB" id="A0AA36F3H5"/>
<sequence>MSSISIPHLFVLLPGKSEITCSKLFSGLKGLHKSLNPEALMVDFEKATINAFSHTFTTTIKGCLFHMTKNIHRKIVDIV</sequence>
<dbReference type="Proteomes" id="UP001162480">
    <property type="component" value="Chromosome 5"/>
</dbReference>